<dbReference type="InterPro" id="IPR038969">
    <property type="entry name" value="FEN"/>
</dbReference>
<dbReference type="InterPro" id="IPR020045">
    <property type="entry name" value="DNA_polI_H3TH"/>
</dbReference>
<evidence type="ECO:0000256" key="1">
    <source>
        <dbReference type="ARBA" id="ARBA00022722"/>
    </source>
</evidence>
<keyword evidence="1" id="KW-0540">Nuclease</keyword>
<dbReference type="InterPro" id="IPR029060">
    <property type="entry name" value="PIN-like_dom_sf"/>
</dbReference>
<dbReference type="Proteomes" id="UP000230882">
    <property type="component" value="Unassembled WGS sequence"/>
</dbReference>
<evidence type="ECO:0000256" key="3">
    <source>
        <dbReference type="ARBA" id="ARBA00023125"/>
    </source>
</evidence>
<feature type="domain" description="5'-3' exonuclease" evidence="5">
    <location>
        <begin position="5"/>
        <end position="268"/>
    </location>
</feature>
<dbReference type="InterPro" id="IPR002421">
    <property type="entry name" value="5-3_exonuclease"/>
</dbReference>
<organism evidence="6 7">
    <name type="scientific">bacterium (Candidatus Gribaldobacteria) CG10_big_fil_rev_8_21_14_0_10_37_46</name>
    <dbReference type="NCBI Taxonomy" id="2014276"/>
    <lineage>
        <taxon>Bacteria</taxon>
        <taxon>Candidatus Gribaldobacteria</taxon>
    </lineage>
</organism>
<accession>A0A2H0UXJ2</accession>
<dbReference type="SMART" id="SM00475">
    <property type="entry name" value="53EXOc"/>
    <property type="match status" value="1"/>
</dbReference>
<dbReference type="PANTHER" id="PTHR42646:SF2">
    <property type="entry name" value="5'-3' EXONUCLEASE FAMILY PROTEIN"/>
    <property type="match status" value="1"/>
</dbReference>
<dbReference type="AlphaFoldDB" id="A0A2H0UXJ2"/>
<dbReference type="EMBL" id="PFAU01000001">
    <property type="protein sequence ID" value="PIR91561.1"/>
    <property type="molecule type" value="Genomic_DNA"/>
</dbReference>
<dbReference type="SUPFAM" id="SSF47807">
    <property type="entry name" value="5' to 3' exonuclease, C-terminal subdomain"/>
    <property type="match status" value="1"/>
</dbReference>
<reference evidence="7" key="1">
    <citation type="submission" date="2017-09" db="EMBL/GenBank/DDBJ databases">
        <title>Depth-based differentiation of microbial function through sediment-hosted aquifers and enrichment of novel symbionts in the deep terrestrial subsurface.</title>
        <authorList>
            <person name="Probst A.J."/>
            <person name="Ladd B."/>
            <person name="Jarett J.K."/>
            <person name="Geller-Mcgrath D.E."/>
            <person name="Sieber C.M.K."/>
            <person name="Emerson J.B."/>
            <person name="Anantharaman K."/>
            <person name="Thomas B.C."/>
            <person name="Malmstrom R."/>
            <person name="Stieglmeier M."/>
            <person name="Klingl A."/>
            <person name="Woyke T."/>
            <person name="Ryan C.M."/>
            <person name="Banfield J.F."/>
        </authorList>
    </citation>
    <scope>NUCLEOTIDE SEQUENCE [LARGE SCALE GENOMIC DNA]</scope>
</reference>
<evidence type="ECO:0000259" key="5">
    <source>
        <dbReference type="SMART" id="SM00475"/>
    </source>
</evidence>
<dbReference type="GO" id="GO:0008409">
    <property type="term" value="F:5'-3' exonuclease activity"/>
    <property type="evidence" value="ECO:0007669"/>
    <property type="project" value="InterPro"/>
</dbReference>
<protein>
    <recommendedName>
        <fullName evidence="5">5'-3' exonuclease domain-containing protein</fullName>
    </recommendedName>
</protein>
<evidence type="ECO:0000313" key="7">
    <source>
        <dbReference type="Proteomes" id="UP000230882"/>
    </source>
</evidence>
<evidence type="ECO:0000256" key="2">
    <source>
        <dbReference type="ARBA" id="ARBA00022801"/>
    </source>
</evidence>
<proteinExistence type="predicted"/>
<dbReference type="InterPro" id="IPR008918">
    <property type="entry name" value="HhH2"/>
</dbReference>
<gene>
    <name evidence="6" type="ORF">COU02_00010</name>
</gene>
<comment type="caution">
    <text evidence="6">The sequence shown here is derived from an EMBL/GenBank/DDBJ whole genome shotgun (WGS) entry which is preliminary data.</text>
</comment>
<dbReference type="GO" id="GO:0017108">
    <property type="term" value="F:5'-flap endonuclease activity"/>
    <property type="evidence" value="ECO:0007669"/>
    <property type="project" value="InterPro"/>
</dbReference>
<dbReference type="SMART" id="SM00279">
    <property type="entry name" value="HhH2"/>
    <property type="match status" value="1"/>
</dbReference>
<dbReference type="Gene3D" id="1.10.150.20">
    <property type="entry name" value="5' to 3' exonuclease, C-terminal subdomain"/>
    <property type="match status" value="1"/>
</dbReference>
<dbReference type="Pfam" id="PF01367">
    <property type="entry name" value="5_3_exonuc"/>
    <property type="match status" value="1"/>
</dbReference>
<dbReference type="Gene3D" id="3.40.50.1010">
    <property type="entry name" value="5'-nuclease"/>
    <property type="match status" value="1"/>
</dbReference>
<dbReference type="CDD" id="cd09898">
    <property type="entry name" value="H3TH_53EXO"/>
    <property type="match status" value="1"/>
</dbReference>
<dbReference type="Pfam" id="PF02739">
    <property type="entry name" value="5_3_exonuc_N"/>
    <property type="match status" value="1"/>
</dbReference>
<dbReference type="FunFam" id="1.10.150.20:FF:000003">
    <property type="entry name" value="DNA polymerase I"/>
    <property type="match status" value="1"/>
</dbReference>
<dbReference type="SUPFAM" id="SSF88723">
    <property type="entry name" value="PIN domain-like"/>
    <property type="match status" value="1"/>
</dbReference>
<evidence type="ECO:0000313" key="6">
    <source>
        <dbReference type="EMBL" id="PIR91561.1"/>
    </source>
</evidence>
<dbReference type="CDD" id="cd09859">
    <property type="entry name" value="PIN_53EXO"/>
    <property type="match status" value="1"/>
</dbReference>
<sequence length="324" mass="37386">MNQKKRLLIIDTNALIHRAYHALPPLRNKKGELINAVYGFCLVFLKVLKELEPDFIIAAFDLPFPTFRHKKFKGYKAKRPPTPKELSQQIPKVKELLEVFNVPVFEKKGFEADDIIGTVSQLVLKKKEIPKIENIILSGDADLLQLVNPWTRVYFLRKGIKDTILYDEGLVREKYQGLNPEQLIDFKALKGDPSDNVPGVPGIGEKTAMQLIKKFGSLENLYADLSGLNPRLRALLEEYKEKAFLSRNLIQIKKDVPIDFNLERCQWTPPSRHPQMKEKIIQTLKDLGFRSLINRLPGSDSDFKKPRQNDNIKEEKVEKQKKLF</sequence>
<dbReference type="GO" id="GO:0033567">
    <property type="term" value="P:DNA replication, Okazaki fragment processing"/>
    <property type="evidence" value="ECO:0007669"/>
    <property type="project" value="InterPro"/>
</dbReference>
<dbReference type="InterPro" id="IPR020046">
    <property type="entry name" value="5-3_exonucl_a-hlix_arch_N"/>
</dbReference>
<keyword evidence="3" id="KW-0238">DNA-binding</keyword>
<feature type="compositionally biased region" description="Basic and acidic residues" evidence="4">
    <location>
        <begin position="301"/>
        <end position="324"/>
    </location>
</feature>
<keyword evidence="2" id="KW-0378">Hydrolase</keyword>
<name>A0A2H0UXJ2_9BACT</name>
<feature type="region of interest" description="Disordered" evidence="4">
    <location>
        <begin position="298"/>
        <end position="324"/>
    </location>
</feature>
<dbReference type="PANTHER" id="PTHR42646">
    <property type="entry name" value="FLAP ENDONUCLEASE XNI"/>
    <property type="match status" value="1"/>
</dbReference>
<evidence type="ECO:0000256" key="4">
    <source>
        <dbReference type="SAM" id="MobiDB-lite"/>
    </source>
</evidence>
<dbReference type="GO" id="GO:0003677">
    <property type="term" value="F:DNA binding"/>
    <property type="evidence" value="ECO:0007669"/>
    <property type="project" value="UniProtKB-KW"/>
</dbReference>
<dbReference type="InterPro" id="IPR036279">
    <property type="entry name" value="5-3_exonuclease_C_sf"/>
</dbReference>